<gene>
    <name evidence="2" type="ORF">BIW11_09322</name>
</gene>
<sequence length="154" mass="16943">MQFAIFNSEFHVKFKSESCPFLFAPSTIPLLPPWSQLVLVPAFGIAANPFSMCCVNDEGPPPSQEANRRSASLPRQSTEDSRPDDGHLISPMMTTAATPASAFSLNFPSSLPSSPPLDFSAKVLGWRRAPWFTLFSSCCHKPHHKSFLPQLLPL</sequence>
<feature type="region of interest" description="Disordered" evidence="1">
    <location>
        <begin position="57"/>
        <end position="91"/>
    </location>
</feature>
<evidence type="ECO:0000313" key="2">
    <source>
        <dbReference type="EMBL" id="OQR74077.1"/>
    </source>
</evidence>
<accession>A0A1V9XKP8</accession>
<evidence type="ECO:0000313" key="3">
    <source>
        <dbReference type="Proteomes" id="UP000192247"/>
    </source>
</evidence>
<dbReference type="EMBL" id="MNPL01008769">
    <property type="protein sequence ID" value="OQR74077.1"/>
    <property type="molecule type" value="Genomic_DNA"/>
</dbReference>
<organism evidence="2 3">
    <name type="scientific">Tropilaelaps mercedesae</name>
    <dbReference type="NCBI Taxonomy" id="418985"/>
    <lineage>
        <taxon>Eukaryota</taxon>
        <taxon>Metazoa</taxon>
        <taxon>Ecdysozoa</taxon>
        <taxon>Arthropoda</taxon>
        <taxon>Chelicerata</taxon>
        <taxon>Arachnida</taxon>
        <taxon>Acari</taxon>
        <taxon>Parasitiformes</taxon>
        <taxon>Mesostigmata</taxon>
        <taxon>Gamasina</taxon>
        <taxon>Dermanyssoidea</taxon>
        <taxon>Laelapidae</taxon>
        <taxon>Tropilaelaps</taxon>
    </lineage>
</organism>
<dbReference type="AlphaFoldDB" id="A0A1V9XKP8"/>
<name>A0A1V9XKP8_9ACAR</name>
<feature type="compositionally biased region" description="Basic and acidic residues" evidence="1">
    <location>
        <begin position="77"/>
        <end position="87"/>
    </location>
</feature>
<protein>
    <submittedName>
        <fullName evidence="2">Uncharacterized protein</fullName>
    </submittedName>
</protein>
<comment type="caution">
    <text evidence="2">The sequence shown here is derived from an EMBL/GenBank/DDBJ whole genome shotgun (WGS) entry which is preliminary data.</text>
</comment>
<keyword evidence="3" id="KW-1185">Reference proteome</keyword>
<dbReference type="InParanoid" id="A0A1V9XKP8"/>
<proteinExistence type="predicted"/>
<dbReference type="Proteomes" id="UP000192247">
    <property type="component" value="Unassembled WGS sequence"/>
</dbReference>
<reference evidence="2 3" key="1">
    <citation type="journal article" date="2017" name="Gigascience">
        <title>Draft genome of the honey bee ectoparasitic mite, Tropilaelaps mercedesae, is shaped by the parasitic life history.</title>
        <authorList>
            <person name="Dong X."/>
            <person name="Armstrong S.D."/>
            <person name="Xia D."/>
            <person name="Makepeace B.L."/>
            <person name="Darby A.C."/>
            <person name="Kadowaki T."/>
        </authorList>
    </citation>
    <scope>NUCLEOTIDE SEQUENCE [LARGE SCALE GENOMIC DNA]</scope>
    <source>
        <strain evidence="2">Wuxi-XJTLU</strain>
    </source>
</reference>
<evidence type="ECO:0000256" key="1">
    <source>
        <dbReference type="SAM" id="MobiDB-lite"/>
    </source>
</evidence>